<dbReference type="InterPro" id="IPR017941">
    <property type="entry name" value="Rieske_2Fe-2S"/>
</dbReference>
<keyword evidence="16" id="KW-0408">Iron</keyword>
<dbReference type="InterPro" id="IPR014349">
    <property type="entry name" value="Rieske_Fe-S_prot"/>
</dbReference>
<dbReference type="RefSeq" id="WP_248204773.1">
    <property type="nucleotide sequence ID" value="NZ_JALNMH010000002.1"/>
</dbReference>
<evidence type="ECO:0000256" key="9">
    <source>
        <dbReference type="ARBA" id="ARBA00022692"/>
    </source>
</evidence>
<evidence type="ECO:0000256" key="22">
    <source>
        <dbReference type="RuleBase" id="RU004497"/>
    </source>
</evidence>
<evidence type="ECO:0000256" key="3">
    <source>
        <dbReference type="ARBA" id="ARBA00010651"/>
    </source>
</evidence>
<evidence type="ECO:0000256" key="5">
    <source>
        <dbReference type="ARBA" id="ARBA00012951"/>
    </source>
</evidence>
<proteinExistence type="inferred from homology"/>
<comment type="similarity">
    <text evidence="3">Belongs to the Rieske iron-sulfur protein family.</text>
</comment>
<dbReference type="PROSITE" id="PS51318">
    <property type="entry name" value="TAT"/>
    <property type="match status" value="1"/>
</dbReference>
<evidence type="ECO:0000256" key="23">
    <source>
        <dbReference type="SAM" id="MobiDB-lite"/>
    </source>
</evidence>
<keyword evidence="11" id="KW-0479">Metal-binding</keyword>
<dbReference type="Pfam" id="PF10399">
    <property type="entry name" value="UCR_Fe-S_N"/>
    <property type="match status" value="1"/>
</dbReference>
<dbReference type="InterPro" id="IPR006317">
    <property type="entry name" value="Ubiquinol_cyt_c_Rdtase_Fe-S-su"/>
</dbReference>
<dbReference type="InterPro" id="IPR005805">
    <property type="entry name" value="Rieske_Fe-S_prot_C"/>
</dbReference>
<keyword evidence="18 21" id="KW-0472">Membrane</keyword>
<dbReference type="InterPro" id="IPR019546">
    <property type="entry name" value="TAT_signal_bac_arc"/>
</dbReference>
<comment type="subcellular location">
    <subcellularLocation>
        <location evidence="2">Cell membrane</location>
        <topology evidence="2">Single-pass membrane protein</topology>
    </subcellularLocation>
</comment>
<reference evidence="25" key="1">
    <citation type="submission" date="2022-04" db="EMBL/GenBank/DDBJ databases">
        <title>Lysobacter sp. CAU 1642 isolated from sea sand.</title>
        <authorList>
            <person name="Kim W."/>
        </authorList>
    </citation>
    <scope>NUCLEOTIDE SEQUENCE</scope>
    <source>
        <strain evidence="25">CAU 1642</strain>
    </source>
</reference>
<keyword evidence="10" id="KW-0001">2Fe-2S</keyword>
<evidence type="ECO:0000256" key="13">
    <source>
        <dbReference type="ARBA" id="ARBA00022967"/>
    </source>
</evidence>
<feature type="domain" description="Rieske" evidence="24">
    <location>
        <begin position="91"/>
        <end position="190"/>
    </location>
</feature>
<comment type="miscellaneous">
    <text evidence="21">The Rieske protein is a high potential 2Fe-2S protein.</text>
</comment>
<keyword evidence="26" id="KW-1185">Reference proteome</keyword>
<evidence type="ECO:0000256" key="15">
    <source>
        <dbReference type="ARBA" id="ARBA00022989"/>
    </source>
</evidence>
<evidence type="ECO:0000256" key="2">
    <source>
        <dbReference type="ARBA" id="ARBA00004162"/>
    </source>
</evidence>
<evidence type="ECO:0000256" key="8">
    <source>
        <dbReference type="ARBA" id="ARBA00022475"/>
    </source>
</evidence>
<dbReference type="PRINTS" id="PR00162">
    <property type="entry name" value="RIESKE"/>
</dbReference>
<keyword evidence="9 21" id="KW-0812">Transmembrane</keyword>
<comment type="function">
    <text evidence="1">Component of the ubiquinol-cytochrome c reductase complex (complex III or cytochrome b-c1 complex), which is a respiratory chain that generates an electrochemical potential coupled to ATP synthesis.</text>
</comment>
<evidence type="ECO:0000256" key="20">
    <source>
        <dbReference type="ARBA" id="ARBA00029351"/>
    </source>
</evidence>
<evidence type="ECO:0000256" key="17">
    <source>
        <dbReference type="ARBA" id="ARBA00023014"/>
    </source>
</evidence>
<evidence type="ECO:0000256" key="19">
    <source>
        <dbReference type="ARBA" id="ARBA00023157"/>
    </source>
</evidence>
<evidence type="ECO:0000256" key="11">
    <source>
        <dbReference type="ARBA" id="ARBA00022723"/>
    </source>
</evidence>
<dbReference type="NCBIfam" id="TIGR01416">
    <property type="entry name" value="Rieske_proteo"/>
    <property type="match status" value="1"/>
</dbReference>
<feature type="region of interest" description="Disordered" evidence="23">
    <location>
        <begin position="86"/>
        <end position="107"/>
    </location>
</feature>
<dbReference type="InterPro" id="IPR019470">
    <property type="entry name" value="Ubiq_cytC_Rdtase_Fe-S_su_TAT"/>
</dbReference>
<evidence type="ECO:0000256" key="18">
    <source>
        <dbReference type="ARBA" id="ARBA00023136"/>
    </source>
</evidence>
<keyword evidence="14 21" id="KW-0249">Electron transport</keyword>
<evidence type="ECO:0000256" key="4">
    <source>
        <dbReference type="ARBA" id="ARBA00011649"/>
    </source>
</evidence>
<evidence type="ECO:0000256" key="21">
    <source>
        <dbReference type="RuleBase" id="RU004494"/>
    </source>
</evidence>
<evidence type="ECO:0000256" key="16">
    <source>
        <dbReference type="ARBA" id="ARBA00023004"/>
    </source>
</evidence>
<name>A0ABT0GDG0_9GAMM</name>
<keyword evidence="12" id="KW-0732">Signal</keyword>
<evidence type="ECO:0000256" key="14">
    <source>
        <dbReference type="ARBA" id="ARBA00022982"/>
    </source>
</evidence>
<dbReference type="Pfam" id="PF00355">
    <property type="entry name" value="Rieske"/>
    <property type="match status" value="1"/>
</dbReference>
<dbReference type="CDD" id="cd03470">
    <property type="entry name" value="Rieske_cytochrome_bc1"/>
    <property type="match status" value="1"/>
</dbReference>
<evidence type="ECO:0000256" key="7">
    <source>
        <dbReference type="ARBA" id="ARBA00022448"/>
    </source>
</evidence>
<evidence type="ECO:0000256" key="6">
    <source>
        <dbReference type="ARBA" id="ARBA00019816"/>
    </source>
</evidence>
<evidence type="ECO:0000313" key="26">
    <source>
        <dbReference type="Proteomes" id="UP001431449"/>
    </source>
</evidence>
<evidence type="ECO:0000313" key="25">
    <source>
        <dbReference type="EMBL" id="MCK7592568.1"/>
    </source>
</evidence>
<keyword evidence="15 21" id="KW-1133">Transmembrane helix</keyword>
<dbReference type="InterPro" id="IPR006311">
    <property type="entry name" value="TAT_signal"/>
</dbReference>
<protein>
    <recommendedName>
        <fullName evidence="6 21">Ubiquinol-cytochrome c reductase iron-sulfur subunit</fullName>
        <ecNumber evidence="5 21">7.1.1.8</ecNumber>
    </recommendedName>
</protein>
<comment type="catalytic activity">
    <reaction evidence="20 21">
        <text>a quinol + 2 Fe(III)-[cytochrome c](out) = a quinone + 2 Fe(II)-[cytochrome c](out) + 2 H(+)(out)</text>
        <dbReference type="Rhea" id="RHEA:11484"/>
        <dbReference type="Rhea" id="RHEA-COMP:10350"/>
        <dbReference type="Rhea" id="RHEA-COMP:14399"/>
        <dbReference type="ChEBI" id="CHEBI:15378"/>
        <dbReference type="ChEBI" id="CHEBI:24646"/>
        <dbReference type="ChEBI" id="CHEBI:29033"/>
        <dbReference type="ChEBI" id="CHEBI:29034"/>
        <dbReference type="ChEBI" id="CHEBI:132124"/>
        <dbReference type="EC" id="7.1.1.8"/>
    </reaction>
</comment>
<feature type="transmembrane region" description="Helical" evidence="21">
    <location>
        <begin position="12"/>
        <end position="35"/>
    </location>
</feature>
<keyword evidence="8" id="KW-1003">Cell membrane</keyword>
<accession>A0ABT0GDG0</accession>
<dbReference type="NCBIfam" id="TIGR01409">
    <property type="entry name" value="TAT_signal_seq"/>
    <property type="match status" value="1"/>
</dbReference>
<evidence type="ECO:0000256" key="10">
    <source>
        <dbReference type="ARBA" id="ARBA00022714"/>
    </source>
</evidence>
<keyword evidence="19" id="KW-1015">Disulfide bond</keyword>
<dbReference type="PANTHER" id="PTHR10134">
    <property type="entry name" value="CYTOCHROME B-C1 COMPLEX SUBUNIT RIESKE, MITOCHONDRIAL"/>
    <property type="match status" value="1"/>
</dbReference>
<evidence type="ECO:0000259" key="24">
    <source>
        <dbReference type="PROSITE" id="PS51296"/>
    </source>
</evidence>
<evidence type="ECO:0000256" key="1">
    <source>
        <dbReference type="ARBA" id="ARBA00002444"/>
    </source>
</evidence>
<dbReference type="InterPro" id="IPR036922">
    <property type="entry name" value="Rieske_2Fe-2S_sf"/>
</dbReference>
<comment type="caution">
    <text evidence="25">The sequence shown here is derived from an EMBL/GenBank/DDBJ whole genome shotgun (WGS) entry which is preliminary data.</text>
</comment>
<dbReference type="Proteomes" id="UP001431449">
    <property type="component" value="Unassembled WGS sequence"/>
</dbReference>
<comment type="subunit">
    <text evidence="4 22">The main subunits of complex b-c1 are: cytochrome b, cytochrome c1 and the Rieske protein.</text>
</comment>
<keyword evidence="17" id="KW-0411">Iron-sulfur</keyword>
<gene>
    <name evidence="25" type="primary">petA</name>
    <name evidence="25" type="ORF">M0G41_02675</name>
</gene>
<dbReference type="PROSITE" id="PS51296">
    <property type="entry name" value="RIESKE"/>
    <property type="match status" value="1"/>
</dbReference>
<evidence type="ECO:0000256" key="12">
    <source>
        <dbReference type="ARBA" id="ARBA00022729"/>
    </source>
</evidence>
<keyword evidence="13" id="KW-1278">Translocase</keyword>
<dbReference type="EMBL" id="JALNMH010000002">
    <property type="protein sequence ID" value="MCK7592568.1"/>
    <property type="molecule type" value="Genomic_DNA"/>
</dbReference>
<organism evidence="25 26">
    <name type="scientific">Pseudomarimonas salicorniae</name>
    <dbReference type="NCBI Taxonomy" id="2933270"/>
    <lineage>
        <taxon>Bacteria</taxon>
        <taxon>Pseudomonadati</taxon>
        <taxon>Pseudomonadota</taxon>
        <taxon>Gammaproteobacteria</taxon>
        <taxon>Lysobacterales</taxon>
        <taxon>Lysobacteraceae</taxon>
        <taxon>Pseudomarimonas</taxon>
    </lineage>
</organism>
<dbReference type="Gene3D" id="1.20.5.510">
    <property type="entry name" value="Single helix bin"/>
    <property type="match status" value="1"/>
</dbReference>
<comment type="cofactor">
    <cofactor evidence="21">
        <name>[2Fe-2S] cluster</name>
        <dbReference type="ChEBI" id="CHEBI:190135"/>
    </cofactor>
    <text evidence="21">Binds 1 [2Fe-2S] cluster per subunit.</text>
</comment>
<keyword evidence="7 21" id="KW-0813">Transport</keyword>
<dbReference type="SUPFAM" id="SSF50022">
    <property type="entry name" value="ISP domain"/>
    <property type="match status" value="1"/>
</dbReference>
<dbReference type="EC" id="7.1.1.8" evidence="5 21"/>
<dbReference type="Gene3D" id="2.102.10.10">
    <property type="entry name" value="Rieske [2Fe-2S] iron-sulphur domain"/>
    <property type="match status" value="1"/>
</dbReference>
<sequence>MADQGVNPGRRRFLTATTAVVGGAGAIAAAVPFIASWQPSARAQQAGAPVTVDISKLEPGQRLIEQWRGQPVWLIRRTPEQLAALSGEDARLRDPNSDNPEQQPEYAKNEYRSIKPEIAVLVGTCTHLGCSPLFRPELEPQPFDSQWKGGFYCPCHNSRFDMAGRVYEGVPAPTNLRVPPYHFEGDGRIVIGVDPEGAA</sequence>